<organism evidence="2 3">
    <name type="scientific">Aureliella helgolandensis</name>
    <dbReference type="NCBI Taxonomy" id="2527968"/>
    <lineage>
        <taxon>Bacteria</taxon>
        <taxon>Pseudomonadati</taxon>
        <taxon>Planctomycetota</taxon>
        <taxon>Planctomycetia</taxon>
        <taxon>Pirellulales</taxon>
        <taxon>Pirellulaceae</taxon>
        <taxon>Aureliella</taxon>
    </lineage>
</organism>
<feature type="region of interest" description="Disordered" evidence="1">
    <location>
        <begin position="1"/>
        <end position="23"/>
    </location>
</feature>
<dbReference type="OrthoDB" id="9974155at2"/>
<protein>
    <recommendedName>
        <fullName evidence="4">PilZ domain-containing protein</fullName>
    </recommendedName>
</protein>
<evidence type="ECO:0000313" key="3">
    <source>
        <dbReference type="Proteomes" id="UP000318017"/>
    </source>
</evidence>
<dbReference type="EMBL" id="CP036298">
    <property type="protein sequence ID" value="QDV26284.1"/>
    <property type="molecule type" value="Genomic_DNA"/>
</dbReference>
<proteinExistence type="predicted"/>
<evidence type="ECO:0000313" key="2">
    <source>
        <dbReference type="EMBL" id="QDV26284.1"/>
    </source>
</evidence>
<evidence type="ECO:0000256" key="1">
    <source>
        <dbReference type="SAM" id="MobiDB-lite"/>
    </source>
</evidence>
<sequence length="138" mass="15537">MPFLNEMENAAVTTSNPNPIKPSRREFERTELRTAATTIYRDSKGCLQALRSWIDNISPVGVRLITETQLSVEQIYIRVMMEGLADKVVVGKIVQQYPPRIRTLGLKEKCYYQYGIKLDGVCESTEVLELAGIAVPMA</sequence>
<evidence type="ECO:0008006" key="4">
    <source>
        <dbReference type="Google" id="ProtNLM"/>
    </source>
</evidence>
<accession>A0A518GCG0</accession>
<dbReference type="RefSeq" id="WP_145082319.1">
    <property type="nucleotide sequence ID" value="NZ_CP036298.1"/>
</dbReference>
<dbReference type="Proteomes" id="UP000318017">
    <property type="component" value="Chromosome"/>
</dbReference>
<dbReference type="AlphaFoldDB" id="A0A518GCG0"/>
<reference evidence="2 3" key="1">
    <citation type="submission" date="2019-02" db="EMBL/GenBank/DDBJ databases">
        <title>Deep-cultivation of Planctomycetes and their phenomic and genomic characterization uncovers novel biology.</title>
        <authorList>
            <person name="Wiegand S."/>
            <person name="Jogler M."/>
            <person name="Boedeker C."/>
            <person name="Pinto D."/>
            <person name="Vollmers J."/>
            <person name="Rivas-Marin E."/>
            <person name="Kohn T."/>
            <person name="Peeters S.H."/>
            <person name="Heuer A."/>
            <person name="Rast P."/>
            <person name="Oberbeckmann S."/>
            <person name="Bunk B."/>
            <person name="Jeske O."/>
            <person name="Meyerdierks A."/>
            <person name="Storesund J.E."/>
            <person name="Kallscheuer N."/>
            <person name="Luecker S."/>
            <person name="Lage O.M."/>
            <person name="Pohl T."/>
            <person name="Merkel B.J."/>
            <person name="Hornburger P."/>
            <person name="Mueller R.-W."/>
            <person name="Bruemmer F."/>
            <person name="Labrenz M."/>
            <person name="Spormann A.M."/>
            <person name="Op den Camp H."/>
            <person name="Overmann J."/>
            <person name="Amann R."/>
            <person name="Jetten M.S.M."/>
            <person name="Mascher T."/>
            <person name="Medema M.H."/>
            <person name="Devos D.P."/>
            <person name="Kaster A.-K."/>
            <person name="Ovreas L."/>
            <person name="Rohde M."/>
            <person name="Galperin M.Y."/>
            <person name="Jogler C."/>
        </authorList>
    </citation>
    <scope>NUCLEOTIDE SEQUENCE [LARGE SCALE GENOMIC DNA]</scope>
    <source>
        <strain evidence="2 3">Q31a</strain>
    </source>
</reference>
<keyword evidence="3" id="KW-1185">Reference proteome</keyword>
<name>A0A518GCG0_9BACT</name>
<dbReference type="KEGG" id="ahel:Q31a_46560"/>
<gene>
    <name evidence="2" type="ORF">Q31a_46560</name>
</gene>